<name>A0A6J3M4V1_9PEZI</name>
<proteinExistence type="predicted"/>
<evidence type="ECO:0000256" key="1">
    <source>
        <dbReference type="ARBA" id="ARBA00022723"/>
    </source>
</evidence>
<reference evidence="9" key="2">
    <citation type="submission" date="2020-04" db="EMBL/GenBank/DDBJ databases">
        <authorList>
            <consortium name="NCBI Genome Project"/>
        </authorList>
    </citation>
    <scope>NUCLEOTIDE SEQUENCE</scope>
    <source>
        <strain evidence="9">CBS 342.82</strain>
    </source>
</reference>
<feature type="domain" description="C2H2-type" evidence="7">
    <location>
        <begin position="279"/>
        <end position="306"/>
    </location>
</feature>
<keyword evidence="1" id="KW-0479">Metal-binding</keyword>
<dbReference type="GO" id="GO:0000981">
    <property type="term" value="F:DNA-binding transcription factor activity, RNA polymerase II-specific"/>
    <property type="evidence" value="ECO:0007669"/>
    <property type="project" value="TreeGrafter"/>
</dbReference>
<keyword evidence="2" id="KW-0677">Repeat</keyword>
<gene>
    <name evidence="9" type="ORF">K489DRAFT_380315</name>
</gene>
<dbReference type="InterPro" id="IPR013087">
    <property type="entry name" value="Znf_C2H2_type"/>
</dbReference>
<dbReference type="SMART" id="SM00355">
    <property type="entry name" value="ZnF_C2H2"/>
    <property type="match status" value="4"/>
</dbReference>
<accession>A0A6J3M4V1</accession>
<evidence type="ECO:0000313" key="8">
    <source>
        <dbReference type="Proteomes" id="UP000504637"/>
    </source>
</evidence>
<dbReference type="Gene3D" id="3.30.160.60">
    <property type="entry name" value="Classic Zinc Finger"/>
    <property type="match status" value="4"/>
</dbReference>
<feature type="compositionally biased region" description="Low complexity" evidence="6">
    <location>
        <begin position="390"/>
        <end position="411"/>
    </location>
</feature>
<feature type="domain" description="C2H2-type" evidence="7">
    <location>
        <begin position="219"/>
        <end position="248"/>
    </location>
</feature>
<reference evidence="9" key="1">
    <citation type="submission" date="2020-01" db="EMBL/GenBank/DDBJ databases">
        <authorList>
            <consortium name="DOE Joint Genome Institute"/>
            <person name="Haridas S."/>
            <person name="Albert R."/>
            <person name="Binder M."/>
            <person name="Bloem J."/>
            <person name="Labutti K."/>
            <person name="Salamov A."/>
            <person name="Andreopoulos B."/>
            <person name="Baker S.E."/>
            <person name="Barry K."/>
            <person name="Bills G."/>
            <person name="Bluhm B.H."/>
            <person name="Cannon C."/>
            <person name="Castanera R."/>
            <person name="Culley D.E."/>
            <person name="Daum C."/>
            <person name="Ezra D."/>
            <person name="Gonzalez J.B."/>
            <person name="Henrissat B."/>
            <person name="Kuo A."/>
            <person name="Liang C."/>
            <person name="Lipzen A."/>
            <person name="Lutzoni F."/>
            <person name="Magnuson J."/>
            <person name="Mondo S."/>
            <person name="Nolan M."/>
            <person name="Ohm R."/>
            <person name="Pangilinan J."/>
            <person name="Park H.-J."/>
            <person name="Ramirez L."/>
            <person name="Alfaro M."/>
            <person name="Sun H."/>
            <person name="Tritt A."/>
            <person name="Yoshinaga Y."/>
            <person name="Zwiers L.-H."/>
            <person name="Turgeon B.G."/>
            <person name="Goodwin S.B."/>
            <person name="Spatafora J.W."/>
            <person name="Crous P.W."/>
            <person name="Grigoriev I.V."/>
        </authorList>
    </citation>
    <scope>NUCLEOTIDE SEQUENCE</scope>
    <source>
        <strain evidence="9">CBS 342.82</strain>
    </source>
</reference>
<dbReference type="Proteomes" id="UP000504637">
    <property type="component" value="Unplaced"/>
</dbReference>
<feature type="domain" description="C2H2-type" evidence="7">
    <location>
        <begin position="307"/>
        <end position="332"/>
    </location>
</feature>
<dbReference type="Pfam" id="PF00096">
    <property type="entry name" value="zf-C2H2"/>
    <property type="match status" value="4"/>
</dbReference>
<evidence type="ECO:0000259" key="7">
    <source>
        <dbReference type="PROSITE" id="PS50157"/>
    </source>
</evidence>
<dbReference type="PROSITE" id="PS50157">
    <property type="entry name" value="ZINC_FINGER_C2H2_2"/>
    <property type="match status" value="4"/>
</dbReference>
<evidence type="ECO:0000256" key="2">
    <source>
        <dbReference type="ARBA" id="ARBA00022737"/>
    </source>
</evidence>
<evidence type="ECO:0000256" key="5">
    <source>
        <dbReference type="PROSITE-ProRule" id="PRU00042"/>
    </source>
</evidence>
<dbReference type="RefSeq" id="XP_033459959.1">
    <property type="nucleotide sequence ID" value="XM_033604853.1"/>
</dbReference>
<evidence type="ECO:0000256" key="3">
    <source>
        <dbReference type="ARBA" id="ARBA00022771"/>
    </source>
</evidence>
<dbReference type="SUPFAM" id="SSF57667">
    <property type="entry name" value="beta-beta-alpha zinc fingers"/>
    <property type="match status" value="2"/>
</dbReference>
<evidence type="ECO:0000313" key="9">
    <source>
        <dbReference type="RefSeq" id="XP_033459959.1"/>
    </source>
</evidence>
<keyword evidence="4" id="KW-0862">Zinc</keyword>
<feature type="domain" description="C2H2-type" evidence="7">
    <location>
        <begin position="249"/>
        <end position="278"/>
    </location>
</feature>
<sequence>MADTMTTKHSSQLLQRRSSQIQFCSPMSMSEMPSNFDGAFRPLTNPNLQYDTMMPGSQLMAMPVPAMQPPQIMNPVMMSDLNNASVDSTFMDPYNLNGGIGSATFGSLTWPAPIQPGFGLPLGPDVPRLERYSSTDSSESYIKLEEFEPTQMLLDDNTYTSSPEAQSDAEETKPAVFSTDIDKMMRIIQSRSQTDDPKAAAAAVVHMADATYDKPRKRYRCDIDDCGKSFYQRTHLDIHRRAHTGVKPFVCKEPSCGQRFSQLGNLKTHERRHTGERPYVCDLCGKRFAQHGNIRAHKIVHTGEKPFTCRLDDCGKKFSQLGNLKSHQNKFHVETIRRLKQRFESYTEGDLVAEWEKEMWEYFGGLYKNCNKGIKGRGKDRRISLVRDASSLSSNSNTSSQQSDSSFLPSSSNTSCHQSDCSVSPTCVGGMANLNTIPRQSLPLPHHIMLA</sequence>
<evidence type="ECO:0000256" key="6">
    <source>
        <dbReference type="SAM" id="MobiDB-lite"/>
    </source>
</evidence>
<dbReference type="FunFam" id="3.30.160.60:FF:002343">
    <property type="entry name" value="Zinc finger protein 33A"/>
    <property type="match status" value="1"/>
</dbReference>
<dbReference type="PANTHER" id="PTHR23235">
    <property type="entry name" value="KRUEPPEL-LIKE TRANSCRIPTION FACTOR"/>
    <property type="match status" value="1"/>
</dbReference>
<keyword evidence="3 5" id="KW-0863">Zinc-finger</keyword>
<dbReference type="GeneID" id="54362653"/>
<dbReference type="FunFam" id="3.30.160.60:FF:000072">
    <property type="entry name" value="zinc finger protein 143 isoform X1"/>
    <property type="match status" value="2"/>
</dbReference>
<dbReference type="OrthoDB" id="427030at2759"/>
<protein>
    <recommendedName>
        <fullName evidence="7">C2H2-type domain-containing protein</fullName>
    </recommendedName>
</protein>
<dbReference type="PANTHER" id="PTHR23235:SF120">
    <property type="entry name" value="KRUPPEL-LIKE FACTOR 15"/>
    <property type="match status" value="1"/>
</dbReference>
<dbReference type="PROSITE" id="PS00028">
    <property type="entry name" value="ZINC_FINGER_C2H2_1"/>
    <property type="match status" value="4"/>
</dbReference>
<feature type="region of interest" description="Disordered" evidence="6">
    <location>
        <begin position="388"/>
        <end position="411"/>
    </location>
</feature>
<dbReference type="GO" id="GO:0008270">
    <property type="term" value="F:zinc ion binding"/>
    <property type="evidence" value="ECO:0007669"/>
    <property type="project" value="UniProtKB-KW"/>
</dbReference>
<organism evidence="9">
    <name type="scientific">Dissoconium aciculare CBS 342.82</name>
    <dbReference type="NCBI Taxonomy" id="1314786"/>
    <lineage>
        <taxon>Eukaryota</taxon>
        <taxon>Fungi</taxon>
        <taxon>Dikarya</taxon>
        <taxon>Ascomycota</taxon>
        <taxon>Pezizomycotina</taxon>
        <taxon>Dothideomycetes</taxon>
        <taxon>Dothideomycetidae</taxon>
        <taxon>Mycosphaerellales</taxon>
        <taxon>Dissoconiaceae</taxon>
        <taxon>Dissoconium</taxon>
    </lineage>
</organism>
<keyword evidence="8" id="KW-1185">Reference proteome</keyword>
<dbReference type="InterPro" id="IPR036236">
    <property type="entry name" value="Znf_C2H2_sf"/>
</dbReference>
<evidence type="ECO:0000256" key="4">
    <source>
        <dbReference type="ARBA" id="ARBA00022833"/>
    </source>
</evidence>
<dbReference type="GO" id="GO:0000978">
    <property type="term" value="F:RNA polymerase II cis-regulatory region sequence-specific DNA binding"/>
    <property type="evidence" value="ECO:0007669"/>
    <property type="project" value="UniProtKB-ARBA"/>
</dbReference>
<dbReference type="FunFam" id="3.30.160.60:FF:000624">
    <property type="entry name" value="zinc finger protein 697"/>
    <property type="match status" value="1"/>
</dbReference>
<dbReference type="AlphaFoldDB" id="A0A6J3M4V1"/>
<reference evidence="9" key="3">
    <citation type="submission" date="2025-08" db="UniProtKB">
        <authorList>
            <consortium name="RefSeq"/>
        </authorList>
    </citation>
    <scope>IDENTIFICATION</scope>
    <source>
        <strain evidence="9">CBS 342.82</strain>
    </source>
</reference>